<proteinExistence type="predicted"/>
<evidence type="ECO:0000313" key="2">
    <source>
        <dbReference type="EMBL" id="HIU51288.1"/>
    </source>
</evidence>
<keyword evidence="1" id="KW-0472">Membrane</keyword>
<organism evidence="2 3">
    <name type="scientific">Candidatus Merdicola faecigallinarum</name>
    <dbReference type="NCBI Taxonomy" id="2840862"/>
    <lineage>
        <taxon>Bacteria</taxon>
        <taxon>Bacillati</taxon>
        <taxon>Bacillota</taxon>
        <taxon>Clostridia</taxon>
        <taxon>Candidatus Merdicola</taxon>
    </lineage>
</organism>
<reference evidence="2" key="2">
    <citation type="journal article" date="2021" name="PeerJ">
        <title>Extensive microbial diversity within the chicken gut microbiome revealed by metagenomics and culture.</title>
        <authorList>
            <person name="Gilroy R."/>
            <person name="Ravi A."/>
            <person name="Getino M."/>
            <person name="Pursley I."/>
            <person name="Horton D.L."/>
            <person name="Alikhan N.F."/>
            <person name="Baker D."/>
            <person name="Gharbi K."/>
            <person name="Hall N."/>
            <person name="Watson M."/>
            <person name="Adriaenssens E.M."/>
            <person name="Foster-Nyarko E."/>
            <person name="Jarju S."/>
            <person name="Secka A."/>
            <person name="Antonio M."/>
            <person name="Oren A."/>
            <person name="Chaudhuri R.R."/>
            <person name="La Ragione R."/>
            <person name="Hildebrand F."/>
            <person name="Pallen M.J."/>
        </authorList>
    </citation>
    <scope>NUCLEOTIDE SEQUENCE</scope>
    <source>
        <strain evidence="2">CHK195-15760</strain>
    </source>
</reference>
<protein>
    <submittedName>
        <fullName evidence="2">DUF2651 family protein</fullName>
    </submittedName>
</protein>
<keyword evidence="1" id="KW-1133">Transmembrane helix</keyword>
<keyword evidence="1" id="KW-0812">Transmembrane</keyword>
<evidence type="ECO:0000313" key="3">
    <source>
        <dbReference type="Proteomes" id="UP000824093"/>
    </source>
</evidence>
<feature type="transmembrane region" description="Helical" evidence="1">
    <location>
        <begin position="29"/>
        <end position="47"/>
    </location>
</feature>
<evidence type="ECO:0000256" key="1">
    <source>
        <dbReference type="SAM" id="Phobius"/>
    </source>
</evidence>
<comment type="caution">
    <text evidence="2">The sequence shown here is derived from an EMBL/GenBank/DDBJ whole genome shotgun (WGS) entry which is preliminary data.</text>
</comment>
<feature type="transmembrane region" description="Helical" evidence="1">
    <location>
        <begin position="53"/>
        <end position="73"/>
    </location>
</feature>
<sequence>MNILLLLVFAIPIAIIVISIALQKLLRCPILVAGIIFSILLIIAIIISNINFVILVIIYTILSYLTALFTCVIERILRRHPQICRCEDHSEANEGNNANVVTINGTLNTANSNNNQRTGTFCGCYRRR</sequence>
<accession>A0A9D1M0E0</accession>
<feature type="transmembrane region" description="Helical" evidence="1">
    <location>
        <begin position="6"/>
        <end position="22"/>
    </location>
</feature>
<name>A0A9D1M0E0_9FIRM</name>
<dbReference type="EMBL" id="DVNH01000014">
    <property type="protein sequence ID" value="HIU51288.1"/>
    <property type="molecule type" value="Genomic_DNA"/>
</dbReference>
<reference evidence="2" key="1">
    <citation type="submission" date="2020-10" db="EMBL/GenBank/DDBJ databases">
        <authorList>
            <person name="Gilroy R."/>
        </authorList>
    </citation>
    <scope>NUCLEOTIDE SEQUENCE</scope>
    <source>
        <strain evidence="2">CHK195-15760</strain>
    </source>
</reference>
<dbReference type="AlphaFoldDB" id="A0A9D1M0E0"/>
<gene>
    <name evidence="2" type="ORF">IAB70_01475</name>
</gene>
<dbReference type="Proteomes" id="UP000824093">
    <property type="component" value="Unassembled WGS sequence"/>
</dbReference>